<dbReference type="SMART" id="SM00382">
    <property type="entry name" value="AAA"/>
    <property type="match status" value="1"/>
</dbReference>
<dbReference type="InterPro" id="IPR008995">
    <property type="entry name" value="Mo/tungstate-bd_C_term_dom"/>
</dbReference>
<dbReference type="InterPro" id="IPR053598">
    <property type="entry name" value="ABC-Glucose_import_ATPase"/>
</dbReference>
<dbReference type="SUPFAM" id="SSF52540">
    <property type="entry name" value="P-loop containing nucleoside triphosphate hydrolases"/>
    <property type="match status" value="1"/>
</dbReference>
<evidence type="ECO:0000256" key="1">
    <source>
        <dbReference type="ARBA" id="ARBA00022448"/>
    </source>
</evidence>
<dbReference type="EMBL" id="BMQS01000012">
    <property type="protein sequence ID" value="GGT97723.1"/>
    <property type="molecule type" value="Genomic_DNA"/>
</dbReference>
<keyword evidence="1" id="KW-0813">Transport</keyword>
<dbReference type="Proteomes" id="UP000616143">
    <property type="component" value="Unassembled WGS sequence"/>
</dbReference>
<keyword evidence="9" id="KW-1185">Reference proteome</keyword>
<dbReference type="KEGG" id="sacd:HS1genome_2087"/>
<reference evidence="9" key="2">
    <citation type="submission" date="2018-04" db="EMBL/GenBank/DDBJ databases">
        <title>Complete genome sequence of Sulfodiicoccus acidiphilus strain HS-1.</title>
        <authorList>
            <person name="Sakai H.D."/>
            <person name="Kurosawa N."/>
        </authorList>
    </citation>
    <scope>NUCLEOTIDE SEQUENCE [LARGE SCALE GENOMIC DNA]</scope>
    <source>
        <strain evidence="9">HS-1</strain>
    </source>
</reference>
<gene>
    <name evidence="8" type="ORF">GCM10007116_14050</name>
    <name evidence="7" type="ORF">HS1genome_2087</name>
</gene>
<dbReference type="CDD" id="cd03259">
    <property type="entry name" value="ABC_Carb_Solutes_like"/>
    <property type="match status" value="1"/>
</dbReference>
<dbReference type="GeneID" id="38667546"/>
<dbReference type="Gene3D" id="2.40.50.140">
    <property type="entry name" value="Nucleic acid-binding proteins"/>
    <property type="match status" value="1"/>
</dbReference>
<keyword evidence="2" id="KW-1003">Cell membrane</keyword>
<evidence type="ECO:0000259" key="6">
    <source>
        <dbReference type="PROSITE" id="PS50893"/>
    </source>
</evidence>
<dbReference type="InterPro" id="IPR047641">
    <property type="entry name" value="ABC_transpr_MalK/UgpC-like"/>
</dbReference>
<reference evidence="8" key="4">
    <citation type="submission" date="2020-09" db="EMBL/GenBank/DDBJ databases">
        <authorList>
            <person name="Sun Q."/>
            <person name="Ohkuma M."/>
        </authorList>
    </citation>
    <scope>NUCLEOTIDE SEQUENCE</scope>
    <source>
        <strain evidence="8">JCM 31740</strain>
    </source>
</reference>
<evidence type="ECO:0000313" key="7">
    <source>
        <dbReference type="EMBL" id="BBD73698.1"/>
    </source>
</evidence>
<evidence type="ECO:0000256" key="5">
    <source>
        <dbReference type="ARBA" id="ARBA00023136"/>
    </source>
</evidence>
<dbReference type="NCBIfam" id="NF040933">
    <property type="entry name" value="ABC_arch_GlcV"/>
    <property type="match status" value="1"/>
</dbReference>
<dbReference type="OrthoDB" id="18368at2157"/>
<keyword evidence="4 7" id="KW-0067">ATP-binding</keyword>
<keyword evidence="5" id="KW-0472">Membrane</keyword>
<accession>A0A348B696</accession>
<evidence type="ECO:0000313" key="9">
    <source>
        <dbReference type="Proteomes" id="UP000276741"/>
    </source>
</evidence>
<organism evidence="7 9">
    <name type="scientific">Sulfodiicoccus acidiphilus</name>
    <dbReference type="NCBI Taxonomy" id="1670455"/>
    <lineage>
        <taxon>Archaea</taxon>
        <taxon>Thermoproteota</taxon>
        <taxon>Thermoprotei</taxon>
        <taxon>Sulfolobales</taxon>
        <taxon>Sulfolobaceae</taxon>
        <taxon>Sulfodiicoccus</taxon>
    </lineage>
</organism>
<dbReference type="InterPro" id="IPR012340">
    <property type="entry name" value="NA-bd_OB-fold"/>
</dbReference>
<evidence type="ECO:0000313" key="8">
    <source>
        <dbReference type="EMBL" id="GGT97723.1"/>
    </source>
</evidence>
<dbReference type="InterPro" id="IPR027417">
    <property type="entry name" value="P-loop_NTPase"/>
</dbReference>
<dbReference type="Proteomes" id="UP000276741">
    <property type="component" value="Chromosome"/>
</dbReference>
<reference evidence="7" key="3">
    <citation type="journal article" date="2019" name="BMC Res. Notes">
        <title>Complete genome sequence of the Sulfodiicoccus acidiphilus strain HS-1T, the first crenarchaeon that lacks polB3, isolated from an acidic hot spring in Ohwaku-dani, Hakone, Japan.</title>
        <authorList>
            <person name="Sakai H.D."/>
            <person name="Kurosawa N."/>
        </authorList>
    </citation>
    <scope>NUCLEOTIDE SEQUENCE</scope>
    <source>
        <strain evidence="7">HS-1</strain>
    </source>
</reference>
<dbReference type="Pfam" id="PF00005">
    <property type="entry name" value="ABC_tran"/>
    <property type="match status" value="1"/>
</dbReference>
<dbReference type="PANTHER" id="PTHR43875:SF4">
    <property type="entry name" value="GLUCOSE IMPORT ATP-BINDING PROTEIN GLCV"/>
    <property type="match status" value="1"/>
</dbReference>
<dbReference type="GO" id="GO:0055052">
    <property type="term" value="C:ATP-binding cassette (ABC) transporter complex, substrate-binding subunit-containing"/>
    <property type="evidence" value="ECO:0007669"/>
    <property type="project" value="TreeGrafter"/>
</dbReference>
<dbReference type="InterPro" id="IPR015853">
    <property type="entry name" value="ABC_transpr_FbpC"/>
</dbReference>
<dbReference type="Pfam" id="PF17847">
    <property type="entry name" value="GlcV_C_terminal"/>
    <property type="match status" value="1"/>
</dbReference>
<dbReference type="GO" id="GO:0015408">
    <property type="term" value="F:ABC-type ferric iron transporter activity"/>
    <property type="evidence" value="ECO:0007669"/>
    <property type="project" value="InterPro"/>
</dbReference>
<dbReference type="PANTHER" id="PTHR43875">
    <property type="entry name" value="MALTODEXTRIN IMPORT ATP-BINDING PROTEIN MSMX"/>
    <property type="match status" value="1"/>
</dbReference>
<dbReference type="GO" id="GO:0016887">
    <property type="term" value="F:ATP hydrolysis activity"/>
    <property type="evidence" value="ECO:0007669"/>
    <property type="project" value="InterPro"/>
</dbReference>
<dbReference type="RefSeq" id="WP_126450976.1">
    <property type="nucleotide sequence ID" value="NZ_AP018553.1"/>
</dbReference>
<dbReference type="SUPFAM" id="SSF50331">
    <property type="entry name" value="MOP-like"/>
    <property type="match status" value="1"/>
</dbReference>
<dbReference type="PROSITE" id="PS50893">
    <property type="entry name" value="ABC_TRANSPORTER_2"/>
    <property type="match status" value="1"/>
</dbReference>
<name>A0A348B696_9CREN</name>
<reference evidence="8" key="1">
    <citation type="journal article" date="2014" name="Int. J. Syst. Evol. Microbiol.">
        <title>Complete genome sequence of Corynebacterium casei LMG S-19264T (=DSM 44701T), isolated from a smear-ripened cheese.</title>
        <authorList>
            <consortium name="US DOE Joint Genome Institute (JGI-PGF)"/>
            <person name="Walter F."/>
            <person name="Albersmeier A."/>
            <person name="Kalinowski J."/>
            <person name="Ruckert C."/>
        </authorList>
    </citation>
    <scope>NUCLEOTIDE SEQUENCE</scope>
    <source>
        <strain evidence="8">JCM 31740</strain>
    </source>
</reference>
<evidence type="ECO:0000256" key="4">
    <source>
        <dbReference type="ARBA" id="ARBA00022840"/>
    </source>
</evidence>
<dbReference type="AlphaFoldDB" id="A0A348B696"/>
<dbReference type="FunFam" id="3.40.50.300:FF:000042">
    <property type="entry name" value="Maltose/maltodextrin ABC transporter, ATP-binding protein"/>
    <property type="match status" value="1"/>
</dbReference>
<evidence type="ECO:0000256" key="2">
    <source>
        <dbReference type="ARBA" id="ARBA00022475"/>
    </source>
</evidence>
<dbReference type="InterPro" id="IPR040856">
    <property type="entry name" value="GlcV_C"/>
</dbReference>
<dbReference type="InterPro" id="IPR017871">
    <property type="entry name" value="ABC_transporter-like_CS"/>
</dbReference>
<proteinExistence type="predicted"/>
<protein>
    <submittedName>
        <fullName evidence="7">ABC transporter ATP-binding protein</fullName>
    </submittedName>
</protein>
<feature type="domain" description="ABC transporter" evidence="6">
    <location>
        <begin position="5"/>
        <end position="242"/>
    </location>
</feature>
<keyword evidence="3" id="KW-0547">Nucleotide-binding</keyword>
<evidence type="ECO:0000256" key="3">
    <source>
        <dbReference type="ARBA" id="ARBA00022741"/>
    </source>
</evidence>
<dbReference type="InterPro" id="IPR003439">
    <property type="entry name" value="ABC_transporter-like_ATP-bd"/>
</dbReference>
<dbReference type="PROSITE" id="PS00211">
    <property type="entry name" value="ABC_TRANSPORTER_1"/>
    <property type="match status" value="1"/>
</dbReference>
<sequence>MVVTVKVSKVTKTFRKGKTPVEVLKGVDLVIERGACMGILGPSGTGKTTLMRIIAGLEVPTSGDVYFDDKLVSTSNRIVVPPERRNIGMVFQSWALYPNMKAYDNIAFAVKNRKGEELRKKIEEIAEVLDIKKVLDRYPRELSGGQQQRVALARALAKDPSLLVLDEPFSNLDARIRDSARALVKKVQKEFGVTAIVVSHDPADIFSVADVAGVLLDGNFAQVGSPIELYDSPVSARVARLVGEINELDGQVEGGKLKVLNGTVEVKGLDEGEVKVGMRPEDLKVSEDQVPGMVSLGKVRVKVSSYTGSSFRLVVSPIEDDRVELYVNSDRPMDINSIALLYVRPEKVKIFRK</sequence>
<dbReference type="InterPro" id="IPR003593">
    <property type="entry name" value="AAA+_ATPase"/>
</dbReference>
<dbReference type="EMBL" id="AP018553">
    <property type="protein sequence ID" value="BBD73698.1"/>
    <property type="molecule type" value="Genomic_DNA"/>
</dbReference>
<dbReference type="GO" id="GO:0005524">
    <property type="term" value="F:ATP binding"/>
    <property type="evidence" value="ECO:0007669"/>
    <property type="project" value="UniProtKB-KW"/>
</dbReference>
<dbReference type="Gene3D" id="3.40.50.300">
    <property type="entry name" value="P-loop containing nucleotide triphosphate hydrolases"/>
    <property type="match status" value="1"/>
</dbReference>